<dbReference type="InterPro" id="IPR036034">
    <property type="entry name" value="PDZ_sf"/>
</dbReference>
<keyword evidence="3" id="KW-0479">Metal-binding</keyword>
<dbReference type="GO" id="GO:0003779">
    <property type="term" value="F:actin binding"/>
    <property type="evidence" value="ECO:0007669"/>
    <property type="project" value="TreeGrafter"/>
</dbReference>
<dbReference type="Pfam" id="PF00595">
    <property type="entry name" value="PDZ"/>
    <property type="match status" value="1"/>
</dbReference>
<dbReference type="GO" id="GO:0001725">
    <property type="term" value="C:stress fiber"/>
    <property type="evidence" value="ECO:0007669"/>
    <property type="project" value="TreeGrafter"/>
</dbReference>
<feature type="compositionally biased region" description="Low complexity" evidence="4">
    <location>
        <begin position="228"/>
        <end position="243"/>
    </location>
</feature>
<feature type="compositionally biased region" description="Basic and acidic residues" evidence="4">
    <location>
        <begin position="783"/>
        <end position="797"/>
    </location>
</feature>
<reference evidence="6 7" key="1">
    <citation type="submission" date="2024-04" db="EMBL/GenBank/DDBJ databases">
        <authorList>
            <consortium name="Genoscope - CEA"/>
            <person name="William W."/>
        </authorList>
    </citation>
    <scope>NUCLEOTIDE SEQUENCE [LARGE SCALE GENOMIC DNA]</scope>
</reference>
<feature type="compositionally biased region" description="Polar residues" evidence="4">
    <location>
        <begin position="311"/>
        <end position="350"/>
    </location>
</feature>
<dbReference type="FunFam" id="2.30.42.10:FF:000055">
    <property type="entry name" value="PDZ and LIM domain protein 3"/>
    <property type="match status" value="1"/>
</dbReference>
<organism evidence="6 7">
    <name type="scientific">Lymnaea stagnalis</name>
    <name type="common">Great pond snail</name>
    <name type="synonym">Helix stagnalis</name>
    <dbReference type="NCBI Taxonomy" id="6523"/>
    <lineage>
        <taxon>Eukaryota</taxon>
        <taxon>Metazoa</taxon>
        <taxon>Spiralia</taxon>
        <taxon>Lophotrochozoa</taxon>
        <taxon>Mollusca</taxon>
        <taxon>Gastropoda</taxon>
        <taxon>Heterobranchia</taxon>
        <taxon>Euthyneura</taxon>
        <taxon>Panpulmonata</taxon>
        <taxon>Hygrophila</taxon>
        <taxon>Lymnaeoidea</taxon>
        <taxon>Lymnaeidae</taxon>
        <taxon>Lymnaea</taxon>
    </lineage>
</organism>
<protein>
    <recommendedName>
        <fullName evidence="5">PDZ domain-containing protein</fullName>
    </recommendedName>
</protein>
<feature type="compositionally biased region" description="Polar residues" evidence="4">
    <location>
        <begin position="564"/>
        <end position="583"/>
    </location>
</feature>
<feature type="compositionally biased region" description="Polar residues" evidence="4">
    <location>
        <begin position="271"/>
        <end position="300"/>
    </location>
</feature>
<feature type="region of interest" description="Disordered" evidence="4">
    <location>
        <begin position="145"/>
        <end position="385"/>
    </location>
</feature>
<keyword evidence="2" id="KW-0963">Cytoplasm</keyword>
<accession>A0AAV2HJM4</accession>
<feature type="compositionally biased region" description="Pro residues" evidence="4">
    <location>
        <begin position="633"/>
        <end position="657"/>
    </location>
</feature>
<dbReference type="AlphaFoldDB" id="A0AAV2HJM4"/>
<feature type="compositionally biased region" description="Polar residues" evidence="4">
    <location>
        <begin position="480"/>
        <end position="499"/>
    </location>
</feature>
<dbReference type="SMART" id="SM00228">
    <property type="entry name" value="PDZ"/>
    <property type="match status" value="1"/>
</dbReference>
<feature type="compositionally biased region" description="Polar residues" evidence="4">
    <location>
        <begin position="160"/>
        <end position="171"/>
    </location>
</feature>
<feature type="region of interest" description="Disordered" evidence="4">
    <location>
        <begin position="926"/>
        <end position="965"/>
    </location>
</feature>
<keyword evidence="3" id="KW-0862">Zinc</keyword>
<evidence type="ECO:0000256" key="4">
    <source>
        <dbReference type="SAM" id="MobiDB-lite"/>
    </source>
</evidence>
<proteinExistence type="predicted"/>
<dbReference type="Proteomes" id="UP001497497">
    <property type="component" value="Unassembled WGS sequence"/>
</dbReference>
<feature type="compositionally biased region" description="Basic and acidic residues" evidence="4">
    <location>
        <begin position="829"/>
        <end position="845"/>
    </location>
</feature>
<feature type="compositionally biased region" description="Pro residues" evidence="4">
    <location>
        <begin position="527"/>
        <end position="544"/>
    </location>
</feature>
<keyword evidence="3" id="KW-0440">LIM domain</keyword>
<feature type="compositionally biased region" description="Polar residues" evidence="4">
    <location>
        <begin position="404"/>
        <end position="420"/>
    </location>
</feature>
<dbReference type="InterPro" id="IPR050604">
    <property type="entry name" value="PDZ-LIM_domain"/>
</dbReference>
<dbReference type="EMBL" id="CAXITT010000164">
    <property type="protein sequence ID" value="CAL1534198.1"/>
    <property type="molecule type" value="Genomic_DNA"/>
</dbReference>
<dbReference type="GO" id="GO:0051371">
    <property type="term" value="F:muscle alpha-actinin binding"/>
    <property type="evidence" value="ECO:0007669"/>
    <property type="project" value="TreeGrafter"/>
</dbReference>
<feature type="region of interest" description="Disordered" evidence="4">
    <location>
        <begin position="101"/>
        <end position="133"/>
    </location>
</feature>
<evidence type="ECO:0000313" key="7">
    <source>
        <dbReference type="Proteomes" id="UP001497497"/>
    </source>
</evidence>
<dbReference type="InterPro" id="IPR001478">
    <property type="entry name" value="PDZ"/>
</dbReference>
<feature type="region of interest" description="Disordered" evidence="4">
    <location>
        <begin position="403"/>
        <end position="502"/>
    </location>
</feature>
<evidence type="ECO:0000256" key="2">
    <source>
        <dbReference type="ARBA" id="ARBA00022490"/>
    </source>
</evidence>
<keyword evidence="7" id="KW-1185">Reference proteome</keyword>
<feature type="compositionally biased region" description="Polar residues" evidence="4">
    <location>
        <begin position="119"/>
        <end position="133"/>
    </location>
</feature>
<feature type="compositionally biased region" description="Polar residues" evidence="4">
    <location>
        <begin position="357"/>
        <end position="371"/>
    </location>
</feature>
<evidence type="ECO:0000313" key="6">
    <source>
        <dbReference type="EMBL" id="CAL1534198.1"/>
    </source>
</evidence>
<evidence type="ECO:0000259" key="5">
    <source>
        <dbReference type="PROSITE" id="PS50106"/>
    </source>
</evidence>
<sequence length="1008" mass="108615">MDFVSADRSRGGTQPRFNMETIWLQRSSPDVPWGFRLVGGREFNVPLSVQRVTPGSVAAAGLGPGDLILKVGNVMATNLEHNDAMELVKQAGNILQLTIKKVEGPSPPGPLSPSSYGSQVTAQLSDSSGYSTTPRGFGVGIPISSSTYSNSNASPGYATTPRNYGSQQQGTRIEIQRVNPTPPPQPQRSFSRNYDDEGPSFPDYTIPYKQIEPIHDSPGGPVNIRGYQPPSQQNSSYSSKSLPRGVNSYSNNDRDGLGGAGGPPAYEPRSYNPSQSSFSPVNNSEIRFNTGLSFQSSQAKPPTPTFGGAAQSYNSAPQPFSNVGTSYNKEPQSYTSAPQSFNSAPQSYNSAPKAYSSAPTTTPQVYNSTPRPFSPPSYTGPLSPKVQPTPVGFGFKPASYNAEPASSYNQAPSSYGTAADQSRVHGSGSNTYSTLPHTKPSYNTNNNNSFNIYNSAPQPYSAPKPFSQTQVTFQPKPYQSPLSPNSSYTSNISQPSSQAPVRRVSFDQHVQETGAYSPSTNFSPRPYVSPPPVSVPGYPVPSYDPPEEYSGVSDFGSPPVMQPPSYSRQGSRSNEAYASTSSYVPPVGPTSPRSEVGGYGYTDARGGYDPSGVSAGLDNLNLGSPRTYQAPAPVSPAPPPPPPPPPPSAPPPPPAPPLDGWNPAPYRRQNFQQNNDESEEQKIPDQLLSTMLKSAKGGGPKPFSYGIDLSELKKKMGPPTAPKPRKGQPNYEPDDVQDVSRPGPPRKPAGQIQSDYFLSRDDEDNAPRAPKKPAGYVQGDYFLNRDEGPRAEIDESSLRVNMGTDPKKQSKSFKVLQWMTETEKDDPEDLPKPKRTKDPERRHNAEDDEMRFTGLHSKAEIPSKAFGLLRKISADDTPVSAQNGKDTLDVGDAEDGVGNYDETSIRYKGKNIPSPSFRVLQTWAEHDPDPALKQPGLRREEEEEDGLPETLNNEDMVDKRYKGGNIPSKVFKHLQKTVGEDTSEASAVNGGSAPGGVPQRAAAPVSDF</sequence>
<gene>
    <name evidence="6" type="ORF">GSLYS_00008158001</name>
</gene>
<name>A0AAV2HJM4_LYMST</name>
<dbReference type="PROSITE" id="PS50106">
    <property type="entry name" value="PDZ"/>
    <property type="match status" value="1"/>
</dbReference>
<dbReference type="PANTHER" id="PTHR24214:SF38">
    <property type="entry name" value="PDZ AND LIM DOMAIN PROTEIN ZASP-RELATED"/>
    <property type="match status" value="1"/>
</dbReference>
<evidence type="ECO:0000256" key="1">
    <source>
        <dbReference type="ARBA" id="ARBA00004496"/>
    </source>
</evidence>
<dbReference type="GO" id="GO:0030036">
    <property type="term" value="P:actin cytoskeleton organization"/>
    <property type="evidence" value="ECO:0007669"/>
    <property type="project" value="TreeGrafter"/>
</dbReference>
<feature type="region of interest" description="Disordered" evidence="4">
    <location>
        <begin position="514"/>
        <end position="858"/>
    </location>
</feature>
<dbReference type="SUPFAM" id="SSF50156">
    <property type="entry name" value="PDZ domain-like"/>
    <property type="match status" value="1"/>
</dbReference>
<dbReference type="PANTHER" id="PTHR24214">
    <property type="entry name" value="PDZ AND LIM DOMAIN PROTEIN ZASP"/>
    <property type="match status" value="1"/>
</dbReference>
<dbReference type="GO" id="GO:0031941">
    <property type="term" value="C:filamentous actin"/>
    <property type="evidence" value="ECO:0007669"/>
    <property type="project" value="TreeGrafter"/>
</dbReference>
<comment type="subcellular location">
    <subcellularLocation>
        <location evidence="1">Cytoplasm</location>
    </subcellularLocation>
</comment>
<evidence type="ECO:0000256" key="3">
    <source>
        <dbReference type="ARBA" id="ARBA00023038"/>
    </source>
</evidence>
<dbReference type="GO" id="GO:0005912">
    <property type="term" value="C:adherens junction"/>
    <property type="evidence" value="ECO:0007669"/>
    <property type="project" value="TreeGrafter"/>
</dbReference>
<feature type="domain" description="PDZ" evidence="5">
    <location>
        <begin position="21"/>
        <end position="103"/>
    </location>
</feature>
<feature type="region of interest" description="Disordered" evidence="4">
    <location>
        <begin position="877"/>
        <end position="912"/>
    </location>
</feature>
<feature type="region of interest" description="Disordered" evidence="4">
    <location>
        <begin position="977"/>
        <end position="1008"/>
    </location>
</feature>
<dbReference type="Gene3D" id="2.30.42.10">
    <property type="match status" value="1"/>
</dbReference>
<feature type="compositionally biased region" description="Polar residues" evidence="4">
    <location>
        <begin position="427"/>
        <end position="436"/>
    </location>
</feature>
<dbReference type="CDD" id="cd23068">
    <property type="entry name" value="PDZ_ZASP52-like"/>
    <property type="match status" value="1"/>
</dbReference>
<dbReference type="GO" id="GO:0030018">
    <property type="term" value="C:Z disc"/>
    <property type="evidence" value="ECO:0007669"/>
    <property type="project" value="TreeGrafter"/>
</dbReference>
<dbReference type="GO" id="GO:0061061">
    <property type="term" value="P:muscle structure development"/>
    <property type="evidence" value="ECO:0007669"/>
    <property type="project" value="TreeGrafter"/>
</dbReference>
<comment type="caution">
    <text evidence="6">The sequence shown here is derived from an EMBL/GenBank/DDBJ whole genome shotgun (WGS) entry which is preliminary data.</text>
</comment>
<feature type="compositionally biased region" description="Low complexity" evidence="4">
    <location>
        <begin position="441"/>
        <end position="455"/>
    </location>
</feature>
<feature type="compositionally biased region" description="Low complexity" evidence="4">
    <location>
        <begin position="145"/>
        <end position="154"/>
    </location>
</feature>